<dbReference type="Pfam" id="PF08727">
    <property type="entry name" value="P3A"/>
    <property type="match status" value="1"/>
</dbReference>
<evidence type="ECO:0000256" key="51">
    <source>
        <dbReference type="ARBA" id="ARBA00023255"/>
    </source>
</evidence>
<evidence type="ECO:0000256" key="23">
    <source>
        <dbReference type="ARBA" id="ARBA00022695"/>
    </source>
</evidence>
<comment type="function">
    <text evidence="62">Protein 3AB: Localizes the viral replication complex to the surface of membranous vesicles. Together with protein 3CD binds the Cis-Active RNA Element (CRE) which is involved in RNA synthesis initiation. Acts as a cofactor to stimulate the activity of 3D polymerase, maybe through a nucleid acid chaperone activity.</text>
</comment>
<dbReference type="InterPro" id="IPR000605">
    <property type="entry name" value="Helicase_SF3_ssDNA/RNA_vir"/>
</dbReference>
<dbReference type="Proteomes" id="UP000325390">
    <property type="component" value="Segment"/>
</dbReference>
<evidence type="ECO:0000256" key="5">
    <source>
        <dbReference type="ARBA" id="ARBA00008303"/>
    </source>
</evidence>
<dbReference type="InterPro" id="IPR014838">
    <property type="entry name" value="P3A"/>
</dbReference>
<keyword evidence="46 62" id="KW-0406">Ion transport</keyword>
<dbReference type="GO" id="GO:0006508">
    <property type="term" value="P:proteolysis"/>
    <property type="evidence" value="ECO:0007669"/>
    <property type="project" value="UniProtKB-KW"/>
</dbReference>
<evidence type="ECO:0000256" key="32">
    <source>
        <dbReference type="ARBA" id="ARBA00022806"/>
    </source>
</evidence>
<keyword evidence="29" id="KW-0863">Zinc-finger</keyword>
<evidence type="ECO:0000256" key="10">
    <source>
        <dbReference type="ARBA" id="ARBA00022482"/>
    </source>
</evidence>
<comment type="subunit">
    <text evidence="62">Capsid protein VP1: Interacts with capsid protein VP0, and capsid protein VP3 to form heterotrimeric protomers. Five protomers subsequently associate to form pentamers which serve as building blocks for the capsid. Interacts with capsid protein VP2, capsid protein VP3 and capsid protein VP4 following cleavage of capsid protein VP0.</text>
</comment>
<comment type="subunit">
    <text evidence="6">Interacts with RNA-directed RNA polymerase.</text>
</comment>
<evidence type="ECO:0000256" key="60">
    <source>
        <dbReference type="ARBA" id="ARBA00047631"/>
    </source>
</evidence>
<evidence type="ECO:0000256" key="62">
    <source>
        <dbReference type="RuleBase" id="RU364118"/>
    </source>
</evidence>
<dbReference type="GO" id="GO:0034220">
    <property type="term" value="P:monoatomic ion transmembrane transport"/>
    <property type="evidence" value="ECO:0007669"/>
    <property type="project" value="UniProtKB-KW"/>
</dbReference>
<keyword evidence="45 62" id="KW-1072">Activation of host autophagy by virus</keyword>
<evidence type="ECO:0000256" key="30">
    <source>
        <dbReference type="ARBA" id="ARBA00022801"/>
    </source>
</evidence>
<comment type="subcellular location">
    <subcellularLocation>
        <location evidence="3">Host cytoplasmic vesicle membrane</location>
        <topology evidence="3">Peripheral membrane protein</topology>
        <orientation evidence="3">Cytoplasmic side</orientation>
    </subcellularLocation>
    <subcellularLocation>
        <location evidence="2">Host nucleus</location>
    </subcellularLocation>
    <subcellularLocation>
        <location evidence="4">Virion</location>
    </subcellularLocation>
</comment>
<comment type="catalytic activity">
    <reaction evidence="56 62">
        <text>Selective cleavage of Tyr-|-Gly bond in the picornavirus polyprotein.</text>
        <dbReference type="EC" id="3.4.22.29"/>
    </reaction>
</comment>
<evidence type="ECO:0000256" key="7">
    <source>
        <dbReference type="ARBA" id="ARBA00011474"/>
    </source>
</evidence>
<dbReference type="Pfam" id="PF00548">
    <property type="entry name" value="Peptidase_C3"/>
    <property type="match status" value="1"/>
</dbReference>
<keyword evidence="41 62" id="KW-1164">Virus endocytosis by host</keyword>
<evidence type="ECO:0000256" key="9">
    <source>
        <dbReference type="ARBA" id="ARBA00022448"/>
    </source>
</evidence>
<dbReference type="GO" id="GO:0039694">
    <property type="term" value="P:viral RNA genome replication"/>
    <property type="evidence" value="ECO:0007669"/>
    <property type="project" value="InterPro"/>
</dbReference>
<dbReference type="InterPro" id="IPR027417">
    <property type="entry name" value="P-loop_NTPase"/>
</dbReference>
<dbReference type="InterPro" id="IPR044067">
    <property type="entry name" value="PCV_3C_PRO"/>
</dbReference>
<evidence type="ECO:0000256" key="56">
    <source>
        <dbReference type="ARBA" id="ARBA00024513"/>
    </source>
</evidence>
<evidence type="ECO:0000256" key="50">
    <source>
        <dbReference type="ARBA" id="ARBA00023247"/>
    </source>
</evidence>
<keyword evidence="17" id="KW-1048">Host nucleus</keyword>
<evidence type="ECO:0000256" key="34">
    <source>
        <dbReference type="ARBA" id="ARBA00022809"/>
    </source>
</evidence>
<dbReference type="InterPro" id="IPR007094">
    <property type="entry name" value="RNA-dir_pol_PSvirus"/>
</dbReference>
<keyword evidence="26" id="KW-0479">Metal-binding</keyword>
<evidence type="ECO:0000256" key="33">
    <source>
        <dbReference type="ARBA" id="ARBA00022807"/>
    </source>
</evidence>
<evidence type="ECO:0000256" key="6">
    <source>
        <dbReference type="ARBA" id="ARBA00011124"/>
    </source>
</evidence>
<dbReference type="GO" id="GO:0015267">
    <property type="term" value="F:channel activity"/>
    <property type="evidence" value="ECO:0007669"/>
    <property type="project" value="UniProtKB-KW"/>
</dbReference>
<keyword evidence="40 62" id="KW-0694">RNA-binding</keyword>
<dbReference type="GO" id="GO:0075509">
    <property type="term" value="P:endocytosis involved in viral entry into host cell"/>
    <property type="evidence" value="ECO:0007669"/>
    <property type="project" value="UniProtKB-KW"/>
</dbReference>
<dbReference type="FunFam" id="2.60.120.20:FF:000002">
    <property type="entry name" value="Genome polyprotein"/>
    <property type="match status" value="1"/>
</dbReference>
<keyword evidence="13 62" id="KW-0191">Covalent protein-RNA linkage</keyword>
<dbReference type="InterPro" id="IPR029053">
    <property type="entry name" value="Viral_coat"/>
</dbReference>
<keyword evidence="9 62" id="KW-0813">Transport</keyword>
<evidence type="ECO:0000256" key="17">
    <source>
        <dbReference type="ARBA" id="ARBA00022562"/>
    </source>
</evidence>
<evidence type="ECO:0000256" key="48">
    <source>
        <dbReference type="ARBA" id="ARBA00023197"/>
    </source>
</evidence>
<evidence type="ECO:0000256" key="20">
    <source>
        <dbReference type="ARBA" id="ARBA00022632"/>
    </source>
</evidence>
<evidence type="ECO:0000256" key="22">
    <source>
        <dbReference type="ARBA" id="ARBA00022679"/>
    </source>
</evidence>
<dbReference type="SUPFAM" id="SSF50494">
    <property type="entry name" value="Trypsin-like serine proteases"/>
    <property type="match status" value="2"/>
</dbReference>
<keyword evidence="43 62" id="KW-1190">Host gene expression shutoff by virus</keyword>
<dbReference type="Gene3D" id="1.20.960.20">
    <property type="match status" value="1"/>
</dbReference>
<comment type="function">
    <text evidence="62">Protein 2B: Plays an essential role in the virus replication cycle by acting as a viroporin. Creates a pore in the host reticulum endoplasmic and as a consequence releases Ca2+ in the cytoplasm of infected cell. In turn, high levels of cytoplasmic calcium may trigger membrane trafficking and transport of viral ER-associated proteins to viroplasms, sites of viral genome replication.</text>
</comment>
<keyword evidence="52 62" id="KW-0899">Viral immunoevasion</keyword>
<organism evidence="67 68">
    <name type="scientific">rhinovirus B102</name>
    <dbReference type="NCBI Taxonomy" id="2777138"/>
    <lineage>
        <taxon>Viruses</taxon>
        <taxon>Riboviria</taxon>
        <taxon>Orthornavirae</taxon>
        <taxon>Pisuviricota</taxon>
        <taxon>Pisoniviricetes</taxon>
        <taxon>Picornavirales</taxon>
        <taxon>Picornaviridae</taxon>
        <taxon>Ensavirinae</taxon>
        <taxon>Enterovirus</taxon>
        <taxon>Enterovirus betarhino</taxon>
        <taxon>Rhinovirus B</taxon>
    </lineage>
</organism>
<evidence type="ECO:0000259" key="64">
    <source>
        <dbReference type="PROSITE" id="PS50507"/>
    </source>
</evidence>
<dbReference type="GO" id="GO:0008270">
    <property type="term" value="F:zinc ion binding"/>
    <property type="evidence" value="ECO:0007669"/>
    <property type="project" value="UniProtKB-KW"/>
</dbReference>
<feature type="domain" description="Peptidase C3" evidence="66">
    <location>
        <begin position="1596"/>
        <end position="1773"/>
    </location>
</feature>
<dbReference type="GO" id="GO:0017111">
    <property type="term" value="F:ribonucleoside triphosphate phosphatase activity"/>
    <property type="evidence" value="ECO:0007669"/>
    <property type="project" value="UniProtKB-EC"/>
</dbReference>
<dbReference type="MEROPS" id="N08.001"/>
<dbReference type="InterPro" id="IPR014759">
    <property type="entry name" value="Helicase_SF3_ssRNA_vir"/>
</dbReference>
<dbReference type="Pfam" id="PF00073">
    <property type="entry name" value="Rhv"/>
    <property type="match status" value="3"/>
</dbReference>
<dbReference type="InterPro" id="IPR043128">
    <property type="entry name" value="Rev_trsase/Diguanyl_cyclase"/>
</dbReference>
<keyword evidence="44 62" id="KW-1182">Viral ion channel</keyword>
<evidence type="ECO:0000313" key="67">
    <source>
        <dbReference type="EMBL" id="AFK65740.1"/>
    </source>
</evidence>
<evidence type="ECO:0000256" key="44">
    <source>
        <dbReference type="ARBA" id="ARBA00023039"/>
    </source>
</evidence>
<feature type="non-terminal residue" evidence="67">
    <location>
        <position position="2189"/>
    </location>
</feature>
<evidence type="ECO:0000256" key="29">
    <source>
        <dbReference type="ARBA" id="ARBA00022771"/>
    </source>
</evidence>
<keyword evidence="32 62" id="KW-0347">Helicase</keyword>
<keyword evidence="24 62" id="KW-1143">T=pseudo3 icosahedral capsid protein</keyword>
<keyword evidence="34 62" id="KW-1193">Eukaryotic host translation shutoff by virus</keyword>
<dbReference type="GO" id="GO:0003723">
    <property type="term" value="F:RNA binding"/>
    <property type="evidence" value="ECO:0007669"/>
    <property type="project" value="UniProtKB-KW"/>
</dbReference>
<dbReference type="InterPro" id="IPR033703">
    <property type="entry name" value="Rhv-like"/>
</dbReference>
<evidence type="ECO:0000256" key="16">
    <source>
        <dbReference type="ARBA" id="ARBA00022561"/>
    </source>
</evidence>
<keyword evidence="19 62" id="KW-1162">Viral penetration into host cytoplasm</keyword>
<comment type="function">
    <text evidence="62">Capsid protein VP2: Forms an icosahedral capsid of pseudo T=3 symmetry with capsid proteins VP2 and VP3. The capsid is 300 Angstroms in diameter, composed of 60 copies of each capsid protein and enclosing the viral positive strand RNA genome.</text>
</comment>
<evidence type="ECO:0000256" key="24">
    <source>
        <dbReference type="ARBA" id="ARBA00022706"/>
    </source>
</evidence>
<keyword evidence="36 62" id="KW-0067">ATP-binding</keyword>
<evidence type="ECO:0000256" key="27">
    <source>
        <dbReference type="ARBA" id="ARBA00022737"/>
    </source>
</evidence>
<keyword evidence="18 62" id="KW-0945">Host-virus interaction</keyword>
<dbReference type="SUPFAM" id="SSF89043">
    <property type="entry name" value="Soluble domain of poliovirus core protein 3a"/>
    <property type="match status" value="1"/>
</dbReference>
<dbReference type="Gene3D" id="6.10.20.20">
    <property type="entry name" value="Poliovirus 3A protein-like"/>
    <property type="match status" value="1"/>
</dbReference>
<comment type="subunit">
    <text evidence="59">Homohexamer; forms a hexameric ring structure with 6-fold symmetry characteristic of AAA+ ATPases. Interacts (via N-terminus) with host RTN3 (via reticulon domain); this interaction is important for viral replication. Interacts with capsid protein VP3; this interaction may be important for virion morphogenesis.</text>
</comment>
<keyword evidence="37" id="KW-0460">Magnesium</keyword>
<keyword evidence="30 62" id="KW-0378">Hydrolase</keyword>
<evidence type="ECO:0000259" key="66">
    <source>
        <dbReference type="PROSITE" id="PS51874"/>
    </source>
</evidence>
<dbReference type="InterPro" id="IPR002527">
    <property type="entry name" value="Pico_P2B"/>
</dbReference>
<keyword evidence="35" id="KW-0862">Zinc</keyword>
<comment type="catalytic activity">
    <reaction evidence="62">
        <text>Selective cleavage of Gln-|-Gly bond in the poliovirus polyprotein. In other picornavirus reactions Glu may be substituted for Gln, and Ser or Thr for Gly.</text>
        <dbReference type="EC" id="3.4.22.28"/>
    </reaction>
</comment>
<dbReference type="Pfam" id="PF00680">
    <property type="entry name" value="RdRP_1"/>
    <property type="match status" value="1"/>
</dbReference>
<keyword evidence="51 62" id="KW-1172">Pore-mediated penetration of viral genome into host cell</keyword>
<dbReference type="Gene3D" id="3.30.70.270">
    <property type="match status" value="1"/>
</dbReference>
<keyword evidence="11 62" id="KW-0696">RNA-directed RNA polymerase</keyword>
<evidence type="ECO:0000256" key="3">
    <source>
        <dbReference type="ARBA" id="ARBA00004295"/>
    </source>
</evidence>
<dbReference type="GO" id="GO:0039618">
    <property type="term" value="C:T=pseudo3 icosahedral viral capsid"/>
    <property type="evidence" value="ECO:0007669"/>
    <property type="project" value="UniProtKB-KW"/>
</dbReference>
<evidence type="ECO:0000256" key="18">
    <source>
        <dbReference type="ARBA" id="ARBA00022581"/>
    </source>
</evidence>
<evidence type="ECO:0000256" key="1">
    <source>
        <dbReference type="ARBA" id="ARBA00001946"/>
    </source>
</evidence>
<evidence type="ECO:0000256" key="15">
    <source>
        <dbReference type="ARBA" id="ARBA00022557"/>
    </source>
</evidence>
<keyword evidence="54 62" id="KW-1160">Virus entry into host cell</keyword>
<keyword evidence="28 62" id="KW-0547">Nucleotide-binding</keyword>
<evidence type="ECO:0000259" key="65">
    <source>
        <dbReference type="PROSITE" id="PS51218"/>
    </source>
</evidence>
<evidence type="ECO:0000256" key="46">
    <source>
        <dbReference type="ARBA" id="ARBA00023065"/>
    </source>
</evidence>
<evidence type="ECO:0000256" key="41">
    <source>
        <dbReference type="ARBA" id="ARBA00022890"/>
    </source>
</evidence>
<dbReference type="Gene3D" id="2.40.10.10">
    <property type="entry name" value="Trypsin-like serine proteases"/>
    <property type="match status" value="4"/>
</dbReference>
<evidence type="ECO:0000256" key="40">
    <source>
        <dbReference type="ARBA" id="ARBA00022884"/>
    </source>
</evidence>
<keyword evidence="42 62" id="KW-0693">Viral RNA replication</keyword>
<evidence type="ECO:0000256" key="26">
    <source>
        <dbReference type="ARBA" id="ARBA00022723"/>
    </source>
</evidence>
<keyword evidence="23 62" id="KW-0548">Nucleotidyltransferase</keyword>
<dbReference type="GO" id="GO:0006351">
    <property type="term" value="P:DNA-templated transcription"/>
    <property type="evidence" value="ECO:0007669"/>
    <property type="project" value="InterPro"/>
</dbReference>
<comment type="function">
    <text evidence="62">Capsid protein VP4: Lies on the inner surface of the capsid shell. After binding to the host receptor, the capsid undergoes conformational changes. Capsid protein VP4 is released, Capsid protein VP1 N-terminus is externalized, and together, they shape a pore in the host membrane through which the viral genome is translocated into the host cell cytoplasm.</text>
</comment>
<sequence length="2189" mass="243752">MGAQVSTQKSGSHENQNILTNGSHQTFTVINYYKDAASSSSAGQSFSMDPSKFTEPVKDIMLKGAPALNSPNVEACGYSDRVQQITLGNSTITTQEAANAVVCYAEWPDYLPDSDASDVNKTSKPDTSVCRFYTLDSKTWKRDSKGWCWKLPDALKDMGVFGQNMFFHTLGRTGYTIHVQCNATKFHSGCLLVVVIPEHQLASHDGGSVSVKYSFTHPGERGIDLDTPEKKGGPMKDPVYNMDGTLLGNLLIFPHQFINLRTNNTATIIVPYMNSVPMDSMTRHNNVSLMVIPIVPLASPTNSTPTLPITITIAPMFTEFTGIRSKTIVPNAAPQGLPTTTLPGSGQFLTTDDRQSPSALPNYEPTPVIHIPGEVKNLLEIIQVDTLIPMNNVHSSDKVDSYLIPLVADQQNQRIFGTDLFIGDGVFKTTLLGEILQYYTHWSGSLKISLMYTGPALSSAKLILAYTPPGAPGPESRKDAMLGTHVVWDIGLQSTIVMTIPWTSGVQFRYTNKDTYTSAGYLSCWYQTSLILPPQTQGTVYLLSFISACSDFKLRLMKDTQTISQTEALTEGLGDELEEVIVEKTKQTVASITSGPKHTQSVPTLTANETGASMPVQPSDNVETRTTYMHFNGSETDVESFLGRAACVHMTEIVNKNPETDNHKAEKLFNDWRINLSSLVQLRKKLELFTYVRFDSEYTILATASQPTQSSYASNLTVQAMYVPPGAPSPTKWNDYTWQSASNPSVFFKVGSTSRFSVPFIGLASAYNCFYDGYSHDDEDTPYGITVLNHMGWMAFRIVNDHDAHTTEVKIRVYHRAKHVRAWIPRPPRALPYERIGRTNYTRPSGPIIKKRPAITQYVVTYGLGPRFGGVFTSNVKIMNYHLMTPEDHLNLITPYPNRDLAIVYTGAHGAETIPHCSCTSGVYYSRYYRKFYPVICEKPTTIWIEGSSYYPSRYQTGVLKGVGPAEPGDCGGILRCIHGPIGLLTAGGSGFVCFADIRQLECIAEEQGLGDYITSLGRAFGTGFTDQISAKVTELQDVAKDFLTTKVLSKVVKMISALVIICRNHEDLVTVTATLALLGCDGSPWRFLKMYISKHFQVPYIERQANDGWFRKFNDACNAAKGLEWIANKISKLIEWIKNKVLPQAREKLEFCGKLKQLDMLERQITTMHVSNPTQEKREQLFNNVLWLEQMSQKFAPLYAAEAKRIRDLKNKIINYMQFRNKQRTEPVCVLIHGTPGSGKSLTTSIVGRALAEQFNSSVYSLPPDPKHFDGYQQQEVVIMDDLNQNPDGQDISMFCQMVSSVDFLPPMASLDNKGMLFTSNFVLASTNSNTLSPPTILNPDALARRFGFDLDICLHSTYTKNGKLNATMATTICKDCHPLSNTLSPPTILNPDALARRFGFDLDICLHSTYTKNGKLNATMATTICKDCHQPSNFKKCCPLVCGKAISLVDRTTNIRYSVDQLVTAIINDYKSKIKITDSLEVLFQGPVYKDLEIDVCNTPAPECINDLLKSVDSEEVREYCKKKNWIIPQIPTNIERAVNQASMIINTILMFVSTLGIVYVIYKLFAQTQGPYSGNPPHSKLKAPTLRPVIVQGPNTEFALSLLRKNIVTLTTEKGEFTGLGIYDQICVIPTHAQPGDNILVNGQKIHIKDKYKLVDPDNTNLELTILVLDRNEKFRDIRSFISEDVDGLDATLVIHSNHFTNTIIDVGPITMAGLINLSSTPTSRMIRYDYPTKTGQCGGVLCTTGKIFGIHVGGNGRQGFSAQLRKQYFVASQGQIVSRQKLKDLNLSPVNTPTKTKLHPSVFYNVFPGSKEPAVLNENDPRLEVKLADSLFSKYKGNVSMKPTENMLVAVDHYAGQLLSLDIPTSELTLKEALYGVDGLEPIDVTTSAGYPYVSLGIKKRDILNKETQDTQKMRYYLDKYGIDLPLVTYIKDELRSVDKVRLGKSRLIEASSLNDSVNMRMKLGNLYKAFHKNPGVITGSAVGCDPDVFWSVIPCLMDGHLMAFDYSNFDASLSPVWFECLERVLHKLGFKCSSLIQTICNTHHIFKDEIYIVEGGMPSGCSGTSIFNSMINNIIIRTLILDAYKGIDLDKLKVIAYGDDLIVSYPYELDPGVLASLGKNYGLTITPPDKSENFTKMTWENITFLKRYFRPDEQFPFLIHPVMPMHDIQESIRWTKDPRNTQDP</sequence>
<feature type="domain" description="SF3 helicase" evidence="65">
    <location>
        <begin position="1211"/>
        <end position="1367"/>
    </location>
</feature>
<dbReference type="SMART" id="SM00382">
    <property type="entry name" value="AAA"/>
    <property type="match status" value="1"/>
</dbReference>
<keyword evidence="15 62" id="KW-1192">Host mRNA suppression by virus</keyword>
<evidence type="ECO:0000256" key="58">
    <source>
        <dbReference type="ARBA" id="ARBA00046425"/>
    </source>
</evidence>
<dbReference type="GO" id="GO:0004197">
    <property type="term" value="F:cysteine-type endopeptidase activity"/>
    <property type="evidence" value="ECO:0007669"/>
    <property type="project" value="UniProtKB-EC"/>
</dbReference>
<dbReference type="PROSITE" id="PS51218">
    <property type="entry name" value="SF3_HELICASE_2"/>
    <property type="match status" value="1"/>
</dbReference>
<evidence type="ECO:0000256" key="38">
    <source>
        <dbReference type="ARBA" id="ARBA00022844"/>
    </source>
</evidence>
<keyword evidence="20 62" id="KW-1090">Inhibition of host innate immune response by virus</keyword>
<dbReference type="GO" id="GO:0044694">
    <property type="term" value="P:symbiont genome entry into host cell via pore formation in plasma membrane"/>
    <property type="evidence" value="ECO:0007669"/>
    <property type="project" value="UniProtKB-KW"/>
</dbReference>
<dbReference type="SUPFAM" id="SSF88633">
    <property type="entry name" value="Positive stranded ssRNA viruses"/>
    <property type="match status" value="2"/>
</dbReference>
<comment type="subunit">
    <text evidence="7">Interacts with capsid protein VP1 and capsid protein VP3 to form heterotrimeric protomers.</text>
</comment>
<dbReference type="EC" id="3.4.22.29" evidence="62"/>
<comment type="function">
    <text evidence="62">Protein 3A: Localizes the viral replication complex to the surface of membranous vesicles. It inhibits host cell endoplasmic reticulum-to-Golgi apparatus transport and causes the disassembly of the Golgi complex, possibly through GBF1 interaction. This would result in depletion of MHC, trail receptors and IFN receptors at the host cell surface.</text>
</comment>
<dbReference type="GO" id="GO:0042025">
    <property type="term" value="C:host cell nucleus"/>
    <property type="evidence" value="ECO:0007669"/>
    <property type="project" value="UniProtKB-SubCell"/>
</dbReference>
<evidence type="ECO:0000256" key="4">
    <source>
        <dbReference type="ARBA" id="ARBA00004328"/>
    </source>
</evidence>
<evidence type="ECO:0000256" key="8">
    <source>
        <dbReference type="ARBA" id="ARBA00011647"/>
    </source>
</evidence>
<comment type="function">
    <text evidence="62">Capsid protein VP1: Forms an icosahedral capsid of pseudo T=3 symmetry with capsid proteins VP2 and VP3. The capsid is 300 Angstroms in diameter, composed of 60 copies of each capsid protein and enclosing the viral positive strand RNA genome. Capsid protein VP1 mainly forms the vertices of the capsid. Capsid protein VP1 interacts with host cell receptor to provide virion attachment to target host cells. This attachment induces virion internalization. Tyrosine kinases are probably involved in the entry process. After binding to its receptor, the capsid undergoes conformational changes. Capsid protein VP1 N-terminus (that contains an amphipathic alpha-helix) and capsid protein VP4 are externalized. Together, they shape a pore in the host membrane through which viral genome is translocated to host cell cytoplasm. After genome has been released, the channel shrinks.</text>
</comment>
<dbReference type="InterPro" id="IPR043502">
    <property type="entry name" value="DNA/RNA_pol_sf"/>
</dbReference>
<evidence type="ECO:0000256" key="35">
    <source>
        <dbReference type="ARBA" id="ARBA00022833"/>
    </source>
</evidence>
<keyword evidence="33" id="KW-0788">Thiol protease</keyword>
<dbReference type="PROSITE" id="PS51874">
    <property type="entry name" value="PCV_3C_PRO"/>
    <property type="match status" value="1"/>
</dbReference>
<keyword evidence="21 62" id="KW-0645">Protease</keyword>
<protein>
    <recommendedName>
        <fullName evidence="62">Genome polyprotein</fullName>
    </recommendedName>
    <component>
        <recommendedName>
            <fullName evidence="62">P3</fullName>
        </recommendedName>
    </component>
    <component>
        <recommendedName>
            <fullName evidence="62">Protein 3AB</fullName>
        </recommendedName>
    </component>
    <component>
        <recommendedName>
            <fullName evidence="62">P2</fullName>
        </recommendedName>
    </component>
    <component>
        <recommendedName>
            <fullName evidence="62">P1</fullName>
        </recommendedName>
    </component>
    <component>
        <recommendedName>
            <fullName evidence="62">Capsid protein VP0</fullName>
        </recommendedName>
        <alternativeName>
            <fullName evidence="62">VP4-VP2</fullName>
        </alternativeName>
    </component>
    <component>
        <recommendedName>
            <fullName evidence="62">Capsid protein VP4</fullName>
        </recommendedName>
        <alternativeName>
            <fullName evidence="62">P1A</fullName>
        </alternativeName>
        <alternativeName>
            <fullName evidence="62">Virion protein 4</fullName>
        </alternativeName>
    </component>
    <component>
        <recommendedName>
            <fullName evidence="62">Capsid protein VP2</fullName>
        </recommendedName>
        <alternativeName>
            <fullName evidence="62">P1B</fullName>
        </alternativeName>
        <alternativeName>
            <fullName evidence="62">Virion protein 2</fullName>
        </alternativeName>
    </component>
    <component>
        <recommendedName>
            <fullName evidence="62">Capsid protein VP3</fullName>
        </recommendedName>
        <alternativeName>
            <fullName evidence="62">P1C</fullName>
        </alternativeName>
        <alternativeName>
            <fullName evidence="62">Virion protein 3</fullName>
        </alternativeName>
    </component>
    <component>
        <recommendedName>
            <fullName evidence="62">Capsid protein VP1</fullName>
        </recommendedName>
        <alternativeName>
            <fullName evidence="62">P1D</fullName>
        </alternativeName>
        <alternativeName>
            <fullName evidence="62">Virion protein 1</fullName>
        </alternativeName>
    </component>
    <component>
        <recommendedName>
            <fullName evidence="62">Protease 2A</fullName>
            <shortName evidence="62">P2A</shortName>
            <ecNumber evidence="62">3.4.22.29</ecNumber>
        </recommendedName>
        <alternativeName>
            <fullName evidence="62">Picornain 2A</fullName>
        </alternativeName>
        <alternativeName>
            <fullName evidence="62">Protein 2A</fullName>
        </alternativeName>
    </component>
    <component>
        <recommendedName>
            <fullName evidence="62">Protein 2B</fullName>
            <shortName evidence="62">P2B</shortName>
        </recommendedName>
    </component>
    <component>
        <recommendedName>
            <fullName evidence="62">Protein 2C</fullName>
            <shortName evidence="62">P2C</shortName>
            <ecNumber evidence="62">3.6.1.15</ecNumber>
        </recommendedName>
    </component>
    <component>
        <recommendedName>
            <fullName evidence="62">Protein 3A</fullName>
            <shortName evidence="62">P3A</shortName>
        </recommendedName>
    </component>
    <component>
        <recommendedName>
            <fullName evidence="62">Viral protein genome-linked</fullName>
            <shortName evidence="62">VPg</shortName>
        </recommendedName>
        <alternativeName>
            <fullName evidence="62">Protein 3B</fullName>
            <shortName evidence="62">P3B</shortName>
        </alternativeName>
    </component>
    <component>
        <recommendedName>
            <fullName evidence="62">Protein 3CD</fullName>
            <ecNumber evidence="62">3.4.22.28</ecNumber>
        </recommendedName>
    </component>
    <component>
        <recommendedName>
            <fullName evidence="62">Protease 3C</fullName>
            <shortName evidence="62">P3C</shortName>
        </recommendedName>
    </component>
    <component>
        <recommendedName>
            <fullName evidence="62">RNA-directed RNA polymerase</fullName>
            <shortName evidence="62">RdRp</shortName>
            <ecNumber evidence="62">2.7.7.48</ecNumber>
        </recommendedName>
        <alternativeName>
            <fullName evidence="62">3D polymerase</fullName>
            <shortName evidence="62">3Dpol</shortName>
        </alternativeName>
        <alternativeName>
            <fullName evidence="62">Protein 3D</fullName>
            <shortName evidence="62">3D</shortName>
        </alternativeName>
    </component>
</protein>
<dbReference type="InterPro" id="IPR003593">
    <property type="entry name" value="AAA+_ATPase"/>
</dbReference>
<evidence type="ECO:0000256" key="43">
    <source>
        <dbReference type="ARBA" id="ARBA00022995"/>
    </source>
</evidence>
<evidence type="ECO:0000256" key="61">
    <source>
        <dbReference type="ARBA" id="ARBA00054285"/>
    </source>
</evidence>
<feature type="region of interest" description="Disordered" evidence="63">
    <location>
        <begin position="1"/>
        <end position="20"/>
    </location>
</feature>
<evidence type="ECO:0000256" key="47">
    <source>
        <dbReference type="ARBA" id="ARBA00023136"/>
    </source>
</evidence>
<reference evidence="67 68" key="1">
    <citation type="journal article" date="2014" name="Genome Announc.">
        <title>Genome sequences of rhinovirus B isolates from wisconsin pediatric respiratory studies.</title>
        <authorList>
            <person name="Liggett B."/>
            <person name="Bochkov A."/>
            <person name="Pappas T."/>
            <person name="Lemanske F.Jr."/>
            <person name="Gern E."/>
            <person name="Sengamalay N."/>
            <person name="Zhao X."/>
            <person name="Su Q."/>
            <person name="Fraser M."/>
            <person name="Palmenberg C."/>
        </authorList>
    </citation>
    <scope>NUCLEOTIDE SEQUENCE [LARGE SCALE GENOMIC DNA]</scope>
    <source>
        <strain evidence="67 68">HRV-B92_p1044_sR122_2007</strain>
    </source>
</reference>
<dbReference type="InterPro" id="IPR009003">
    <property type="entry name" value="Peptidase_S1_PA"/>
</dbReference>
<dbReference type="InterPro" id="IPR000081">
    <property type="entry name" value="Peptidase_C3"/>
</dbReference>
<dbReference type="Pfam" id="PF00947">
    <property type="entry name" value="Pico_P2A"/>
    <property type="match status" value="1"/>
</dbReference>
<dbReference type="EC" id="3.6.1.15" evidence="62"/>
<evidence type="ECO:0000256" key="2">
    <source>
        <dbReference type="ARBA" id="ARBA00004147"/>
    </source>
</evidence>
<dbReference type="InterPro" id="IPR001205">
    <property type="entry name" value="RNA-dir_pol_C"/>
</dbReference>
<dbReference type="SUPFAM" id="SSF56672">
    <property type="entry name" value="DNA/RNA polymerases"/>
    <property type="match status" value="1"/>
</dbReference>
<keyword evidence="39 62" id="KW-1043">Host membrane</keyword>
<accession>I3UJS8</accession>
<dbReference type="Pfam" id="PF01552">
    <property type="entry name" value="Pico_P2B"/>
    <property type="match status" value="1"/>
</dbReference>
<evidence type="ECO:0000256" key="11">
    <source>
        <dbReference type="ARBA" id="ARBA00022484"/>
    </source>
</evidence>
<comment type="function">
    <text evidence="62">Capsid protein VP3: Forms an icosahedral capsid of pseudo T=3 symmetry with capsid proteins VP2 and VP3. The capsid is 300 Angstroms in diameter, composed of 60 copies of each capsid protein and enclosing the viral positive strand RNA genome.</text>
</comment>
<dbReference type="GO" id="GO:0044162">
    <property type="term" value="C:host cell cytoplasmic vesicle membrane"/>
    <property type="evidence" value="ECO:0007669"/>
    <property type="project" value="UniProtKB-SubCell"/>
</dbReference>
<evidence type="ECO:0000256" key="63">
    <source>
        <dbReference type="SAM" id="MobiDB-lite"/>
    </source>
</evidence>
<keyword evidence="10 62" id="KW-1113">Inhibition of host RLR pathway by virus</keyword>
<keyword evidence="22 62" id="KW-0808">Transferase</keyword>
<evidence type="ECO:0000256" key="37">
    <source>
        <dbReference type="ARBA" id="ARBA00022842"/>
    </source>
</evidence>
<proteinExistence type="inferred from homology"/>
<evidence type="ECO:0000256" key="54">
    <source>
        <dbReference type="ARBA" id="ARBA00023296"/>
    </source>
</evidence>
<evidence type="ECO:0000256" key="12">
    <source>
        <dbReference type="ARBA" id="ARBA00022488"/>
    </source>
</evidence>
<dbReference type="Gene3D" id="2.60.120.20">
    <property type="match status" value="3"/>
</dbReference>
<dbReference type="EMBL" id="JX074053">
    <property type="protein sequence ID" value="AFK65740.1"/>
    <property type="molecule type" value="Genomic_RNA"/>
</dbReference>
<keyword evidence="27 62" id="KW-0677">Repeat</keyword>
<dbReference type="InterPro" id="IPR043504">
    <property type="entry name" value="Peptidase_S1_PA_chymotrypsin"/>
</dbReference>
<evidence type="ECO:0000256" key="19">
    <source>
        <dbReference type="ARBA" id="ARBA00022595"/>
    </source>
</evidence>
<evidence type="ECO:0000313" key="68">
    <source>
        <dbReference type="Proteomes" id="UP000325390"/>
    </source>
</evidence>
<comment type="function">
    <text evidence="62">Protease 2A: Cysteine protease that cleaves viral polyprotein and specific host proteins.</text>
</comment>
<comment type="function">
    <text evidence="61">Acts as a primer for viral RNA replication and remains covalently bound to viral genomic RNA. VPg is uridylylated prior to priming replication into VPg-pUpU. The oriI viral genomic sequence may act as a template for this. The VPg-pUpU is then used as primer on the genomic RNA poly(A) by the RNA-dependent RNA polymerase to replicate the viral genome. During genome replication, the VPg-RNA linkage is removed by the host TDP2, thereby accelerating replication. During the late stage of the replication cycle, host TDP2 is excluded from sites of viral RNA synthesis and encapsidation, allowing for the generation of progeny virions.</text>
</comment>
<feature type="domain" description="RdRp catalytic" evidence="64">
    <location>
        <begin position="2004"/>
        <end position="2118"/>
    </location>
</feature>
<dbReference type="Pfam" id="PF00910">
    <property type="entry name" value="RNA_helicase"/>
    <property type="match status" value="1"/>
</dbReference>
<comment type="function">
    <text evidence="62">Viral protein genome-linked: acts as a primer for viral RNA replication and remains covalently bound to viral genomic RNA. VPg is uridylylated prior to priming replication into VPg-pUpU. The oriI viral genomic sequence may act as a template for this. The VPg-pUpU is then used as primer on the genomic RNA poly(A) by the RNA-dependent RNA polymerase to replicate the viral genome.</text>
</comment>
<keyword evidence="25 62" id="KW-0519">Myristate</keyword>
<keyword evidence="16 62" id="KW-0167">Capsid protein</keyword>
<comment type="catalytic activity">
    <reaction evidence="60 62">
        <text>a ribonucleoside 5'-triphosphate + H2O = a ribonucleoside 5'-diphosphate + phosphate + H(+)</text>
        <dbReference type="Rhea" id="RHEA:23680"/>
        <dbReference type="ChEBI" id="CHEBI:15377"/>
        <dbReference type="ChEBI" id="CHEBI:15378"/>
        <dbReference type="ChEBI" id="CHEBI:43474"/>
        <dbReference type="ChEBI" id="CHEBI:57930"/>
        <dbReference type="ChEBI" id="CHEBI:61557"/>
        <dbReference type="EC" id="3.6.1.15"/>
    </reaction>
</comment>
<dbReference type="EC" id="2.7.7.48" evidence="62"/>
<dbReference type="GO" id="GO:0039520">
    <property type="term" value="P:symbiont-mediated activation of host autophagy"/>
    <property type="evidence" value="ECO:0007669"/>
    <property type="project" value="UniProtKB-KW"/>
</dbReference>
<dbReference type="GO" id="GO:0005198">
    <property type="term" value="F:structural molecule activity"/>
    <property type="evidence" value="ECO:0007669"/>
    <property type="project" value="InterPro"/>
</dbReference>
<dbReference type="GO" id="GO:0003968">
    <property type="term" value="F:RNA-directed RNA polymerase activity"/>
    <property type="evidence" value="ECO:0007669"/>
    <property type="project" value="UniProtKB-KW"/>
</dbReference>
<evidence type="ECO:0000256" key="25">
    <source>
        <dbReference type="ARBA" id="ARBA00022707"/>
    </source>
</evidence>
<evidence type="ECO:0000256" key="52">
    <source>
        <dbReference type="ARBA" id="ARBA00023280"/>
    </source>
</evidence>
<evidence type="ECO:0000256" key="31">
    <source>
        <dbReference type="ARBA" id="ARBA00022804"/>
    </source>
</evidence>
<keyword evidence="14" id="KW-0597">Phosphoprotein</keyword>
<evidence type="ECO:0000256" key="55">
    <source>
        <dbReference type="ARBA" id="ARBA00023303"/>
    </source>
</evidence>
<comment type="function">
    <text evidence="62">Capsid protein VP0: Component of immature procapsids, which is cleaved into capsid proteins VP4 and VP2 after maturation. Allows the capsid to remain inactive before the maturation step.</text>
</comment>
<dbReference type="Pfam" id="PF02226">
    <property type="entry name" value="Pico_P1A"/>
    <property type="match status" value="1"/>
</dbReference>
<dbReference type="SUPFAM" id="SSF52540">
    <property type="entry name" value="P-loop containing nucleoside triphosphate hydrolases"/>
    <property type="match status" value="1"/>
</dbReference>
<dbReference type="GO" id="GO:0052170">
    <property type="term" value="P:symbiont-mediated suppression of host innate immune response"/>
    <property type="evidence" value="ECO:0007669"/>
    <property type="project" value="UniProtKB-KW"/>
</dbReference>
<keyword evidence="50 62" id="KW-1262">Eukaryotic host gene expression shutoff by virus</keyword>
<comment type="function">
    <text evidence="62">Protein 2C: Induces and associates with structural rearrangements of intracellular membranes. Displays RNA-binding, nucleotide binding and NTPase activities. May play a role in virion morphogenesis and viral RNA encapsidation by interacting with the capsid protein VP3.</text>
</comment>
<keyword evidence="53 62" id="KW-0449">Lipoprotein</keyword>
<keyword evidence="48 62" id="KW-1099">Inhibition of host mRNA nuclear export by virus</keyword>
<evidence type="ECO:0000256" key="36">
    <source>
        <dbReference type="ARBA" id="ARBA00022840"/>
    </source>
</evidence>
<dbReference type="GO" id="GO:0019062">
    <property type="term" value="P:virion attachment to host cell"/>
    <property type="evidence" value="ECO:0007669"/>
    <property type="project" value="UniProtKB-KW"/>
</dbReference>
<keyword evidence="38 62" id="KW-0946">Virion</keyword>
<dbReference type="GO" id="GO:0005524">
    <property type="term" value="F:ATP binding"/>
    <property type="evidence" value="ECO:0007669"/>
    <property type="project" value="UniProtKB-KW"/>
</dbReference>
<comment type="subunit">
    <text evidence="8">Interacts with protein 3CD.</text>
</comment>
<evidence type="ECO:0000256" key="42">
    <source>
        <dbReference type="ARBA" id="ARBA00022953"/>
    </source>
</evidence>
<comment type="function">
    <text evidence="62">Protease 3C: Major viral protease that mediates proteolytic processing of the polyprotein. Cleaves host EIF5B, contributing to host translation shutoff. Cleaves also host PABPC1, contributing to host translation shutoff.</text>
</comment>
<evidence type="ECO:0000256" key="21">
    <source>
        <dbReference type="ARBA" id="ARBA00022670"/>
    </source>
</evidence>
<evidence type="ECO:0000256" key="57">
    <source>
        <dbReference type="ARBA" id="ARBA00045482"/>
    </source>
</evidence>
<dbReference type="PROSITE" id="PS50507">
    <property type="entry name" value="RDRP_SSRNA_POS"/>
    <property type="match status" value="1"/>
</dbReference>
<comment type="catalytic activity">
    <reaction evidence="62">
        <text>RNA(n) + a ribonucleoside 5'-triphosphate = RNA(n+1) + diphosphate</text>
        <dbReference type="Rhea" id="RHEA:21248"/>
        <dbReference type="Rhea" id="RHEA-COMP:14527"/>
        <dbReference type="Rhea" id="RHEA-COMP:17342"/>
        <dbReference type="ChEBI" id="CHEBI:33019"/>
        <dbReference type="ChEBI" id="CHEBI:61557"/>
        <dbReference type="ChEBI" id="CHEBI:140395"/>
        <dbReference type="EC" id="2.7.7.48"/>
    </reaction>
</comment>
<keyword evidence="12 62" id="KW-1036">Host cytoplasmic vesicle</keyword>
<comment type="similarity">
    <text evidence="5 62">Belongs to the picornaviruses polyprotein family.</text>
</comment>
<dbReference type="GO" id="GO:0003724">
    <property type="term" value="F:RNA helicase activity"/>
    <property type="evidence" value="ECO:0007669"/>
    <property type="project" value="InterPro"/>
</dbReference>
<evidence type="ECO:0000256" key="13">
    <source>
        <dbReference type="ARBA" id="ARBA00022520"/>
    </source>
</evidence>
<keyword evidence="49 62" id="KW-1035">Host cytoplasm</keyword>
<dbReference type="GO" id="GO:0039522">
    <property type="term" value="P:symbiont-mediated suppression of host mRNA export from nucleus"/>
    <property type="evidence" value="ECO:0007669"/>
    <property type="project" value="UniProtKB-KW"/>
</dbReference>
<evidence type="ECO:0000256" key="59">
    <source>
        <dbReference type="ARBA" id="ARBA00046779"/>
    </source>
</evidence>
<comment type="cofactor">
    <cofactor evidence="1">
        <name>Mg(2+)</name>
        <dbReference type="ChEBI" id="CHEBI:18420"/>
    </cofactor>
</comment>
<dbReference type="InterPro" id="IPR003138">
    <property type="entry name" value="Pico_P1A"/>
</dbReference>
<comment type="subunit">
    <text evidence="58">Homodimer. Interacts with host GBF1. Interacts (via GOLD domain) with host ACBD3 (via GOLD domain); this interaction allows the formation of a viral protein 3A/ACBD3 heterotetramer with a 2:2 stoichiometry, which will stimulate the recruitment of host PI4KB in order to synthesize PI4P at the viral RNA replication sites.</text>
</comment>
<comment type="function">
    <text evidence="57">Localizes the viral replication complex to the surface of membranous vesicles. It inhibits host cell endoplasmic reticulum-to-Golgi apparatus transport and causes the disassembly of the Golgi complex, possibly through GBF1 interaction. This would result in depletion of MHC, trail receptors and IFN receptors at the host cell surface. Plays an essential role in viral RNA replication by recruiting ACBD3 and PI4KB at the viral replication sites, thereby allowing the formation of the rearranged membranous structures where viral replication takes place.</text>
</comment>
<dbReference type="FunFam" id="2.60.120.20:FF:000001">
    <property type="entry name" value="Genome polyprotein"/>
    <property type="match status" value="1"/>
</dbReference>
<name>I3UJS8_9ENTO</name>
<comment type="function">
    <text evidence="62">Protein 3CD: Involved in the viral replication complex and viral polypeptide maturation. It exhibits protease activity with a specificity and catalytic efficiency that is different from protease 3C. Protein 3CD lacks polymerase activity. Protein 3CD binds to the 5'UTR of the viral genome.</text>
</comment>
<evidence type="ECO:0000256" key="14">
    <source>
        <dbReference type="ARBA" id="ARBA00022553"/>
    </source>
</evidence>
<dbReference type="CDD" id="cd00205">
    <property type="entry name" value="rhv_like"/>
    <property type="match status" value="3"/>
</dbReference>
<dbReference type="InterPro" id="IPR036203">
    <property type="entry name" value="P3A_soluble_dom"/>
</dbReference>
<comment type="function">
    <text evidence="62">RNA-directed RNA polymerase: Replicates the viral genomic RNA on the surface of intracellular membranes. May form linear arrays of subunits that propagate along a strong head-to-tail interaction called interface-I. Covalently attaches UMP to a tyrosine of VPg, which is used to prime RNA synthesis. The positive stranded RNA genome is first replicated at virus induced membranous vesicles, creating a dsRNA genomic replication form. This dsRNA is then used as template to synthesize positive stranded RNA genomes. ss(+)RNA genomes are either translated, replicated or encapsidated.</text>
</comment>
<keyword evidence="47 62" id="KW-0472">Membrane</keyword>
<evidence type="ECO:0000256" key="49">
    <source>
        <dbReference type="ARBA" id="ARBA00023200"/>
    </source>
</evidence>
<evidence type="ECO:0000256" key="45">
    <source>
        <dbReference type="ARBA" id="ARBA00023050"/>
    </source>
</evidence>
<keyword evidence="31 62" id="KW-1161">Viral attachment to host cell</keyword>
<dbReference type="InterPro" id="IPR001676">
    <property type="entry name" value="Picornavirus_capsid"/>
</dbReference>
<dbReference type="Gene3D" id="4.10.880.10">
    <property type="entry name" value="Poliovirus 3D polymerase Domain 1 (Nucleotidyltransferase)"/>
    <property type="match status" value="2"/>
</dbReference>
<evidence type="ECO:0000256" key="28">
    <source>
        <dbReference type="ARBA" id="ARBA00022741"/>
    </source>
</evidence>
<dbReference type="EC" id="3.4.22.28" evidence="62"/>
<evidence type="ECO:0000256" key="53">
    <source>
        <dbReference type="ARBA" id="ARBA00023288"/>
    </source>
</evidence>
<keyword evidence="55 62" id="KW-0407">Ion channel</keyword>
<dbReference type="InterPro" id="IPR000199">
    <property type="entry name" value="Peptidase_C3A/C3B_picornavir"/>
</dbReference>
<evidence type="ECO:0000256" key="39">
    <source>
        <dbReference type="ARBA" id="ARBA00022870"/>
    </source>
</evidence>